<accession>A0AAW4T0K3</accession>
<organism evidence="3 4">
    <name type="scientific">Bacteroides xylanisolvens</name>
    <dbReference type="NCBI Taxonomy" id="371601"/>
    <lineage>
        <taxon>Bacteria</taxon>
        <taxon>Pseudomonadati</taxon>
        <taxon>Bacteroidota</taxon>
        <taxon>Bacteroidia</taxon>
        <taxon>Bacteroidales</taxon>
        <taxon>Bacteroidaceae</taxon>
        <taxon>Bacteroides</taxon>
    </lineage>
</organism>
<evidence type="ECO:0000313" key="2">
    <source>
        <dbReference type="EMBL" id="MCA4522643.1"/>
    </source>
</evidence>
<dbReference type="RefSeq" id="WP_080974085.1">
    <property type="nucleotide sequence ID" value="NZ_CP183042.1"/>
</dbReference>
<comment type="caution">
    <text evidence="3">The sequence shown here is derived from an EMBL/GenBank/DDBJ whole genome shotgun (WGS) entry which is preliminary data.</text>
</comment>
<dbReference type="EMBL" id="JAIWYE010000031">
    <property type="protein sequence ID" value="MCA4705396.1"/>
    <property type="molecule type" value="Genomic_DNA"/>
</dbReference>
<dbReference type="AlphaFoldDB" id="A0AAW4T0K3"/>
<sequence>MKKISYMICAAFMAGAVMACGNVEDVGTDDRCVRISAAMADSRAAAKNDFGHEDSISLFFWASDNGDVMPSVKEYIAENNPVYLNHDVWVTAKNMFWSEKEGVLHHFVGVFPYDRYLTFEDLQALPVDNSKDLLLAVKKGVKRTMDPVSLSFEHVLGKVVFNFEFKGFDGEILEISALELEGVKSMAVLDCYGAEPRLDVKEDIATLSLLPEEGLTENTCETVLIPQEDVRISLTMNGKKYTYSGDRINVEAAKVTEVNLRVNNLGEKITLTGDVTIKPWEEDGNYDFEFETVDISSSEWTVEEAGDMVIDGKD</sequence>
<dbReference type="PROSITE" id="PS51257">
    <property type="entry name" value="PROKAR_LIPOPROTEIN"/>
    <property type="match status" value="1"/>
</dbReference>
<evidence type="ECO:0000256" key="1">
    <source>
        <dbReference type="SAM" id="SignalP"/>
    </source>
</evidence>
<dbReference type="Gene3D" id="2.60.40.2630">
    <property type="match status" value="1"/>
</dbReference>
<dbReference type="CDD" id="cd13121">
    <property type="entry name" value="BF2867_like_C"/>
    <property type="match status" value="1"/>
</dbReference>
<dbReference type="InterPro" id="IPR025049">
    <property type="entry name" value="Mfa-like_1"/>
</dbReference>
<dbReference type="Gene3D" id="2.60.40.2620">
    <property type="entry name" value="Fimbrillin-like"/>
    <property type="match status" value="1"/>
</dbReference>
<evidence type="ECO:0000313" key="3">
    <source>
        <dbReference type="EMBL" id="MCA4705396.1"/>
    </source>
</evidence>
<dbReference type="EMBL" id="JAIWWW010000009">
    <property type="protein sequence ID" value="MCA4522643.1"/>
    <property type="molecule type" value="Genomic_DNA"/>
</dbReference>
<protein>
    <submittedName>
        <fullName evidence="3">Fimbrillin family protein</fullName>
    </submittedName>
</protein>
<dbReference type="Proteomes" id="UP001198461">
    <property type="component" value="Unassembled WGS sequence"/>
</dbReference>
<evidence type="ECO:0000313" key="4">
    <source>
        <dbReference type="Proteomes" id="UP001198461"/>
    </source>
</evidence>
<reference evidence="3" key="1">
    <citation type="submission" date="2023-08" db="EMBL/GenBank/DDBJ databases">
        <title>Mucin Metabolism Genes Underlie the Key Renovations of Bacteroides xylanisolvens Genomes in Captive Great Apes.</title>
        <authorList>
            <person name="Nishida A.H."/>
        </authorList>
    </citation>
    <scope>NUCLEOTIDE SEQUENCE</scope>
    <source>
        <strain evidence="3">P13.H9</strain>
        <strain evidence="2">P19.10B</strain>
    </source>
</reference>
<dbReference type="InterPro" id="IPR042278">
    <property type="entry name" value="Mfa-like_1_N"/>
</dbReference>
<name>A0AAW4T0K3_9BACE</name>
<dbReference type="Proteomes" id="UP001197958">
    <property type="component" value="Unassembled WGS sequence"/>
</dbReference>
<dbReference type="Pfam" id="PF13149">
    <property type="entry name" value="Mfa_like_1"/>
    <property type="match status" value="1"/>
</dbReference>
<feature type="chain" id="PRO_5043296024" evidence="1">
    <location>
        <begin position="20"/>
        <end position="314"/>
    </location>
</feature>
<proteinExistence type="predicted"/>
<keyword evidence="1" id="KW-0732">Signal</keyword>
<gene>
    <name evidence="3" type="ORF">LD004_17475</name>
    <name evidence="2" type="ORF">LDZ35_05380</name>
</gene>
<feature type="signal peptide" evidence="1">
    <location>
        <begin position="1"/>
        <end position="19"/>
    </location>
</feature>